<accession>A0ABW6TY01</accession>
<dbReference type="NCBIfam" id="NF041022">
    <property type="entry name" value="rodlin_AB"/>
    <property type="match status" value="1"/>
</dbReference>
<protein>
    <submittedName>
        <fullName evidence="3">Rodlin</fullName>
    </submittedName>
</protein>
<evidence type="ECO:0000313" key="4">
    <source>
        <dbReference type="Proteomes" id="UP001602123"/>
    </source>
</evidence>
<evidence type="ECO:0000313" key="3">
    <source>
        <dbReference type="EMBL" id="MFF4216742.1"/>
    </source>
</evidence>
<comment type="caution">
    <text evidence="3">The sequence shown here is derived from an EMBL/GenBank/DDBJ whole genome shotgun (WGS) entry which is preliminary data.</text>
</comment>
<evidence type="ECO:0000256" key="2">
    <source>
        <dbReference type="SAM" id="SignalP"/>
    </source>
</evidence>
<feature type="region of interest" description="Disordered" evidence="1">
    <location>
        <begin position="126"/>
        <end position="177"/>
    </location>
</feature>
<organism evidence="3 4">
    <name type="scientific">Streptomyces nondiastaticus</name>
    <dbReference type="NCBI Taxonomy" id="3154512"/>
    <lineage>
        <taxon>Bacteria</taxon>
        <taxon>Bacillati</taxon>
        <taxon>Actinomycetota</taxon>
        <taxon>Actinomycetes</taxon>
        <taxon>Kitasatosporales</taxon>
        <taxon>Streptomycetaceae</taxon>
        <taxon>Streptomyces</taxon>
    </lineage>
</organism>
<dbReference type="Proteomes" id="UP001602123">
    <property type="component" value="Unassembled WGS sequence"/>
</dbReference>
<feature type="compositionally biased region" description="Basic and acidic residues" evidence="1">
    <location>
        <begin position="146"/>
        <end position="177"/>
    </location>
</feature>
<keyword evidence="4" id="KW-1185">Reference proteome</keyword>
<dbReference type="EMBL" id="JBIAUT010000003">
    <property type="protein sequence ID" value="MFF4216742.1"/>
    <property type="molecule type" value="Genomic_DNA"/>
</dbReference>
<reference evidence="3 4" key="1">
    <citation type="submission" date="2024-10" db="EMBL/GenBank/DDBJ databases">
        <title>The Natural Products Discovery Center: Release of the First 8490 Sequenced Strains for Exploring Actinobacteria Biosynthetic Diversity.</title>
        <authorList>
            <person name="Kalkreuter E."/>
            <person name="Kautsar S.A."/>
            <person name="Yang D."/>
            <person name="Bader C.D."/>
            <person name="Teijaro C.N."/>
            <person name="Fluegel L."/>
            <person name="Davis C.M."/>
            <person name="Simpson J.R."/>
            <person name="Lauterbach L."/>
            <person name="Steele A.D."/>
            <person name="Gui C."/>
            <person name="Meng S."/>
            <person name="Li G."/>
            <person name="Viehrig K."/>
            <person name="Ye F."/>
            <person name="Su P."/>
            <person name="Kiefer A.F."/>
            <person name="Nichols A."/>
            <person name="Cepeda A.J."/>
            <person name="Yan W."/>
            <person name="Fan B."/>
            <person name="Jiang Y."/>
            <person name="Adhikari A."/>
            <person name="Zheng C.-J."/>
            <person name="Schuster L."/>
            <person name="Cowan T.M."/>
            <person name="Smanski M.J."/>
            <person name="Chevrette M.G."/>
            <person name="De Carvalho L.P.S."/>
            <person name="Shen B."/>
        </authorList>
    </citation>
    <scope>NUCLEOTIDE SEQUENCE [LARGE SCALE GENOMIC DNA]</scope>
    <source>
        <strain evidence="3 4">NPDC001650</strain>
    </source>
</reference>
<evidence type="ECO:0000256" key="1">
    <source>
        <dbReference type="SAM" id="MobiDB-lite"/>
    </source>
</evidence>
<gene>
    <name evidence="3" type="ORF">ACFYZM_10735</name>
</gene>
<feature type="signal peptide" evidence="2">
    <location>
        <begin position="1"/>
        <end position="25"/>
    </location>
</feature>
<name>A0ABW6TY01_9ACTN</name>
<keyword evidence="2" id="KW-0732">Signal</keyword>
<sequence>MIKKVVATTALVASAAGVSATPAMAVGDGQDVANANGAGQMYGNTWTGGYMSPQMGLINGSLNKPCIGIGKLGAQSLISALNVGLQDIPILSSQQQQSCTENSTISDGDDPLSHILDEIPIISGNGSWNDRDEHHGHHHHHHGGFGHHDRDHDRDDDHRGGHGDHDDHDDWHHGHGH</sequence>
<feature type="compositionally biased region" description="Basic residues" evidence="1">
    <location>
        <begin position="136"/>
        <end position="145"/>
    </location>
</feature>
<proteinExistence type="predicted"/>
<feature type="chain" id="PRO_5047267099" evidence="2">
    <location>
        <begin position="26"/>
        <end position="177"/>
    </location>
</feature>
<dbReference type="Pfam" id="PF25848">
    <property type="entry name" value="Rodlin"/>
    <property type="match status" value="1"/>
</dbReference>
<dbReference type="RefSeq" id="WP_223267720.1">
    <property type="nucleotide sequence ID" value="NZ_JBFAUC010000001.1"/>
</dbReference>
<dbReference type="InterPro" id="IPR047736">
    <property type="entry name" value="RdlA/B-like"/>
</dbReference>